<reference evidence="1" key="1">
    <citation type="submission" date="2023-03" db="EMBL/GenBank/DDBJ databases">
        <title>Massive genome expansion in bonnet fungi (Mycena s.s.) driven by repeated elements and novel gene families across ecological guilds.</title>
        <authorList>
            <consortium name="Lawrence Berkeley National Laboratory"/>
            <person name="Harder C.B."/>
            <person name="Miyauchi S."/>
            <person name="Viragh M."/>
            <person name="Kuo A."/>
            <person name="Thoen E."/>
            <person name="Andreopoulos B."/>
            <person name="Lu D."/>
            <person name="Skrede I."/>
            <person name="Drula E."/>
            <person name="Henrissat B."/>
            <person name="Morin E."/>
            <person name="Kohler A."/>
            <person name="Barry K."/>
            <person name="LaButti K."/>
            <person name="Morin E."/>
            <person name="Salamov A."/>
            <person name="Lipzen A."/>
            <person name="Mereny Z."/>
            <person name="Hegedus B."/>
            <person name="Baldrian P."/>
            <person name="Stursova M."/>
            <person name="Weitz H."/>
            <person name="Taylor A."/>
            <person name="Grigoriev I.V."/>
            <person name="Nagy L.G."/>
            <person name="Martin F."/>
            <person name="Kauserud H."/>
        </authorList>
    </citation>
    <scope>NUCLEOTIDE SEQUENCE</scope>
    <source>
        <strain evidence="1">CBHHK182m</strain>
    </source>
</reference>
<protein>
    <submittedName>
        <fullName evidence="1">Uncharacterized protein</fullName>
    </submittedName>
</protein>
<dbReference type="InterPro" id="IPR040521">
    <property type="entry name" value="KDZ"/>
</dbReference>
<proteinExistence type="predicted"/>
<dbReference type="Proteomes" id="UP001215598">
    <property type="component" value="Unassembled WGS sequence"/>
</dbReference>
<evidence type="ECO:0000313" key="1">
    <source>
        <dbReference type="EMBL" id="KAJ7711525.1"/>
    </source>
</evidence>
<name>A0AAD7H483_9AGAR</name>
<dbReference type="AlphaFoldDB" id="A0AAD7H483"/>
<sequence length="109" mass="12212">MDTNFCLKNHLCANKREDPPLGDGWGYVVEHKPYKDHLRSYVSTCIAFTVLLQKDTHLTTGLRCSGVGGVVCTRHELVWPQGIGNLQKGEWYANMDYILFSAILGITAL</sequence>
<dbReference type="EMBL" id="JARKIB010000394">
    <property type="protein sequence ID" value="KAJ7711525.1"/>
    <property type="molecule type" value="Genomic_DNA"/>
</dbReference>
<gene>
    <name evidence="1" type="ORF">B0H16DRAFT_1343707</name>
</gene>
<accession>A0AAD7H483</accession>
<organism evidence="1 2">
    <name type="scientific">Mycena metata</name>
    <dbReference type="NCBI Taxonomy" id="1033252"/>
    <lineage>
        <taxon>Eukaryota</taxon>
        <taxon>Fungi</taxon>
        <taxon>Dikarya</taxon>
        <taxon>Basidiomycota</taxon>
        <taxon>Agaricomycotina</taxon>
        <taxon>Agaricomycetes</taxon>
        <taxon>Agaricomycetidae</taxon>
        <taxon>Agaricales</taxon>
        <taxon>Marasmiineae</taxon>
        <taxon>Mycenaceae</taxon>
        <taxon>Mycena</taxon>
    </lineage>
</organism>
<comment type="caution">
    <text evidence="1">The sequence shown here is derived from an EMBL/GenBank/DDBJ whole genome shotgun (WGS) entry which is preliminary data.</text>
</comment>
<dbReference type="Pfam" id="PF18758">
    <property type="entry name" value="KDZ"/>
    <property type="match status" value="1"/>
</dbReference>
<keyword evidence="2" id="KW-1185">Reference proteome</keyword>
<evidence type="ECO:0000313" key="2">
    <source>
        <dbReference type="Proteomes" id="UP001215598"/>
    </source>
</evidence>